<evidence type="ECO:0000313" key="1">
    <source>
        <dbReference type="EMBL" id="TWU25109.1"/>
    </source>
</evidence>
<evidence type="ECO:0000313" key="2">
    <source>
        <dbReference type="Proteomes" id="UP000316304"/>
    </source>
</evidence>
<organism evidence="1 2">
    <name type="scientific">Novipirellula galeiformis</name>
    <dbReference type="NCBI Taxonomy" id="2528004"/>
    <lineage>
        <taxon>Bacteria</taxon>
        <taxon>Pseudomonadati</taxon>
        <taxon>Planctomycetota</taxon>
        <taxon>Planctomycetia</taxon>
        <taxon>Pirellulales</taxon>
        <taxon>Pirellulaceae</taxon>
        <taxon>Novipirellula</taxon>
    </lineage>
</organism>
<proteinExistence type="predicted"/>
<dbReference type="Proteomes" id="UP000316304">
    <property type="component" value="Unassembled WGS sequence"/>
</dbReference>
<dbReference type="EMBL" id="SJPT01000002">
    <property type="protein sequence ID" value="TWU25109.1"/>
    <property type="molecule type" value="Genomic_DNA"/>
</dbReference>
<gene>
    <name evidence="1" type="ORF">Pla52o_14070</name>
</gene>
<keyword evidence="2" id="KW-1185">Reference proteome</keyword>
<sequence length="57" mass="6471">MSHWDRLVYPVSYARWSGFMGILVPTVRTVGVLDLHQGAPSFSLIQEQARPSRNDDI</sequence>
<dbReference type="AlphaFoldDB" id="A0A5C6CQK8"/>
<reference evidence="1 2" key="1">
    <citation type="submission" date="2019-02" db="EMBL/GenBank/DDBJ databases">
        <title>Deep-cultivation of Planctomycetes and their phenomic and genomic characterization uncovers novel biology.</title>
        <authorList>
            <person name="Wiegand S."/>
            <person name="Jogler M."/>
            <person name="Boedeker C."/>
            <person name="Pinto D."/>
            <person name="Vollmers J."/>
            <person name="Rivas-Marin E."/>
            <person name="Kohn T."/>
            <person name="Peeters S.H."/>
            <person name="Heuer A."/>
            <person name="Rast P."/>
            <person name="Oberbeckmann S."/>
            <person name="Bunk B."/>
            <person name="Jeske O."/>
            <person name="Meyerdierks A."/>
            <person name="Storesund J.E."/>
            <person name="Kallscheuer N."/>
            <person name="Luecker S."/>
            <person name="Lage O.M."/>
            <person name="Pohl T."/>
            <person name="Merkel B.J."/>
            <person name="Hornburger P."/>
            <person name="Mueller R.-W."/>
            <person name="Bruemmer F."/>
            <person name="Labrenz M."/>
            <person name="Spormann A.M."/>
            <person name="Op Den Camp H."/>
            <person name="Overmann J."/>
            <person name="Amann R."/>
            <person name="Jetten M.S.M."/>
            <person name="Mascher T."/>
            <person name="Medema M.H."/>
            <person name="Devos D.P."/>
            <person name="Kaster A.-K."/>
            <person name="Ovreas L."/>
            <person name="Rohde M."/>
            <person name="Galperin M.Y."/>
            <person name="Jogler C."/>
        </authorList>
    </citation>
    <scope>NUCLEOTIDE SEQUENCE [LARGE SCALE GENOMIC DNA]</scope>
    <source>
        <strain evidence="1 2">Pla52o</strain>
    </source>
</reference>
<name>A0A5C6CQK8_9BACT</name>
<accession>A0A5C6CQK8</accession>
<dbReference type="RefSeq" id="WP_197169051.1">
    <property type="nucleotide sequence ID" value="NZ_SJPT01000002.1"/>
</dbReference>
<comment type="caution">
    <text evidence="1">The sequence shown here is derived from an EMBL/GenBank/DDBJ whole genome shotgun (WGS) entry which is preliminary data.</text>
</comment>
<protein>
    <submittedName>
        <fullName evidence="1">Uncharacterized protein</fullName>
    </submittedName>
</protein>